<evidence type="ECO:0000259" key="14">
    <source>
        <dbReference type="PROSITE" id="PS50893"/>
    </source>
</evidence>
<dbReference type="InterPro" id="IPR017871">
    <property type="entry name" value="ABC_transporter-like_CS"/>
</dbReference>
<accession>A0A1H9JUA4</accession>
<dbReference type="PROSITE" id="PS50893">
    <property type="entry name" value="ABC_TRANSPORTER_2"/>
    <property type="match status" value="1"/>
</dbReference>
<feature type="domain" description="ABC transporter" evidence="14">
    <location>
        <begin position="4"/>
        <end position="238"/>
    </location>
</feature>
<dbReference type="Proteomes" id="UP000199114">
    <property type="component" value="Unassembled WGS sequence"/>
</dbReference>
<evidence type="ECO:0000256" key="5">
    <source>
        <dbReference type="ARBA" id="ARBA00022840"/>
    </source>
</evidence>
<dbReference type="InterPro" id="IPR027417">
    <property type="entry name" value="P-loop_NTPase"/>
</dbReference>
<evidence type="ECO:0000256" key="6">
    <source>
        <dbReference type="ARBA" id="ARBA00022967"/>
    </source>
</evidence>
<dbReference type="EC" id="7.5.2.13" evidence="13"/>
<dbReference type="SMART" id="SM00382">
    <property type="entry name" value="AAA"/>
    <property type="match status" value="1"/>
</dbReference>
<dbReference type="Pfam" id="PF00005">
    <property type="entry name" value="ABC_tran"/>
    <property type="match status" value="1"/>
</dbReference>
<evidence type="ECO:0000313" key="15">
    <source>
        <dbReference type="EMBL" id="SEQ90382.1"/>
    </source>
</evidence>
<evidence type="ECO:0000256" key="10">
    <source>
        <dbReference type="ARBA" id="ARBA00053454"/>
    </source>
</evidence>
<dbReference type="Gene3D" id="3.40.50.300">
    <property type="entry name" value="P-loop containing nucleotide triphosphate hydrolases"/>
    <property type="match status" value="1"/>
</dbReference>
<comment type="catalytic activity">
    <reaction evidence="8">
        <text>D-xylose(out) + ATP + H2O = D-xylose(in) + ADP + phosphate + H(+)</text>
        <dbReference type="Rhea" id="RHEA:29899"/>
        <dbReference type="ChEBI" id="CHEBI:15377"/>
        <dbReference type="ChEBI" id="CHEBI:15378"/>
        <dbReference type="ChEBI" id="CHEBI:30616"/>
        <dbReference type="ChEBI" id="CHEBI:43474"/>
        <dbReference type="ChEBI" id="CHEBI:53455"/>
        <dbReference type="ChEBI" id="CHEBI:456216"/>
        <dbReference type="EC" id="7.5.2.13"/>
    </reaction>
    <physiologicalReaction direction="left-to-right" evidence="8">
        <dbReference type="Rhea" id="RHEA:29900"/>
    </physiologicalReaction>
</comment>
<dbReference type="InterPro" id="IPR008995">
    <property type="entry name" value="Mo/tungstate-bd_C_term_dom"/>
</dbReference>
<dbReference type="CDD" id="cd03259">
    <property type="entry name" value="ABC_Carb_Solutes_like"/>
    <property type="match status" value="1"/>
</dbReference>
<dbReference type="GO" id="GO:0016887">
    <property type="term" value="F:ATP hydrolysis activity"/>
    <property type="evidence" value="ECO:0007669"/>
    <property type="project" value="InterPro"/>
</dbReference>
<comment type="catalytic activity">
    <reaction evidence="9">
        <text>L-arabinose(out) + ATP + H2O = L-arabinose(in) + ADP + phosphate + H(+)</text>
        <dbReference type="Rhea" id="RHEA:30007"/>
        <dbReference type="ChEBI" id="CHEBI:15377"/>
        <dbReference type="ChEBI" id="CHEBI:15378"/>
        <dbReference type="ChEBI" id="CHEBI:17535"/>
        <dbReference type="ChEBI" id="CHEBI:30616"/>
        <dbReference type="ChEBI" id="CHEBI:43474"/>
        <dbReference type="ChEBI" id="CHEBI:456216"/>
        <dbReference type="EC" id="7.5.2.13"/>
    </reaction>
    <physiologicalReaction direction="left-to-right" evidence="9">
        <dbReference type="Rhea" id="RHEA:30008"/>
    </physiologicalReaction>
</comment>
<dbReference type="FunFam" id="3.40.50.300:FF:000042">
    <property type="entry name" value="Maltose/maltodextrin ABC transporter, ATP-binding protein"/>
    <property type="match status" value="1"/>
</dbReference>
<sequence>MPDIEIQNLTKVYEESGNEIVAVDDVDLTIRDGEFVTLVGPSGCGKTTTLRCVAGLNKPTSGTVRFGDRDVTDKPVQERNIALLFQDIALYPHMSVKENIAYGLKIAGFSRDERMARVEEAAELLQITDQLEKMPADLSGGQQQRVALGRSLVRDPEVFLFDEPMSDLDAKLKAELRPVIEKVTDEIGCPTLYVTHDQEEAMTMSDRVAVINDGELEQVAPPKEIYDEPNSQFVSQFIGQPSTQFFEGNVRSVNGTTELMVGSYDYEFVREGLEGWEGDDVRVGLRPQYIRVSDDPADGIPATHLLDEPLGDATHSFFDTEFGEVVVVTDPDFEGKGKEYGLVFRDEYIQLFDAGSGVRIA</sequence>
<evidence type="ECO:0000256" key="11">
    <source>
        <dbReference type="ARBA" id="ARBA00061029"/>
    </source>
</evidence>
<keyword evidence="4" id="KW-0547">Nucleotide-binding</keyword>
<dbReference type="EMBL" id="FOFD01000003">
    <property type="protein sequence ID" value="SEQ90382.1"/>
    <property type="molecule type" value="Genomic_DNA"/>
</dbReference>
<dbReference type="InterPro" id="IPR003593">
    <property type="entry name" value="AAA+_ATPase"/>
</dbReference>
<dbReference type="GO" id="GO:0005524">
    <property type="term" value="F:ATP binding"/>
    <property type="evidence" value="ECO:0007669"/>
    <property type="project" value="UniProtKB-KW"/>
</dbReference>
<dbReference type="InterPro" id="IPR003439">
    <property type="entry name" value="ABC_transporter-like_ATP-bd"/>
</dbReference>
<comment type="function">
    <text evidence="10">Part of the ABC transporter complex XacGHIJK involved in the uptake of xylose and arabinose. Responsible for energy coupling to the transport system.</text>
</comment>
<evidence type="ECO:0000256" key="7">
    <source>
        <dbReference type="ARBA" id="ARBA00023136"/>
    </source>
</evidence>
<comment type="similarity">
    <text evidence="11">Belongs to the ABC transporter superfamily. Carbohydrate uptake transporter-1 (CUT1) (TC 3.A.1.1) family.</text>
</comment>
<comment type="subunit">
    <text evidence="12">The complex is composed of two ATP-binding proteins (XacJ and XacK), two transmembrane proteins (XacH and XacI) and a solute-binding protein (XacG).</text>
</comment>
<dbReference type="GO" id="GO:0055052">
    <property type="term" value="C:ATP-binding cassette (ABC) transporter complex, substrate-binding subunit-containing"/>
    <property type="evidence" value="ECO:0007669"/>
    <property type="project" value="TreeGrafter"/>
</dbReference>
<dbReference type="InterPro" id="IPR015853">
    <property type="entry name" value="ABC_transpr_FbpC"/>
</dbReference>
<evidence type="ECO:0000256" key="3">
    <source>
        <dbReference type="ARBA" id="ARBA00022475"/>
    </source>
</evidence>
<keyword evidence="15" id="KW-0762">Sugar transport</keyword>
<evidence type="ECO:0000256" key="1">
    <source>
        <dbReference type="ARBA" id="ARBA00004202"/>
    </source>
</evidence>
<evidence type="ECO:0000256" key="4">
    <source>
        <dbReference type="ARBA" id="ARBA00022741"/>
    </source>
</evidence>
<reference evidence="16" key="1">
    <citation type="submission" date="2016-10" db="EMBL/GenBank/DDBJ databases">
        <authorList>
            <person name="Varghese N."/>
            <person name="Submissions S."/>
        </authorList>
    </citation>
    <scope>NUCLEOTIDE SEQUENCE [LARGE SCALE GENOMIC DNA]</scope>
    <source>
        <strain evidence="16">DSM 25055</strain>
    </source>
</reference>
<dbReference type="Gene3D" id="2.40.50.100">
    <property type="match status" value="1"/>
</dbReference>
<dbReference type="GO" id="GO:0015408">
    <property type="term" value="F:ABC-type ferric iron transporter activity"/>
    <property type="evidence" value="ECO:0007669"/>
    <property type="project" value="InterPro"/>
</dbReference>
<dbReference type="AlphaFoldDB" id="A0A1H9JUA4"/>
<evidence type="ECO:0000313" key="16">
    <source>
        <dbReference type="Proteomes" id="UP000199114"/>
    </source>
</evidence>
<keyword evidence="2" id="KW-0813">Transport</keyword>
<dbReference type="STRING" id="1186196.SAMN04489841_2687"/>
<gene>
    <name evidence="15" type="ORF">SAMN04489841_2687</name>
</gene>
<evidence type="ECO:0000256" key="2">
    <source>
        <dbReference type="ARBA" id="ARBA00022448"/>
    </source>
</evidence>
<protein>
    <recommendedName>
        <fullName evidence="13">ABC-type D-xylose/L-arabinose transporter</fullName>
        <ecNumber evidence="13">7.5.2.13</ecNumber>
    </recommendedName>
</protein>
<evidence type="ECO:0000256" key="12">
    <source>
        <dbReference type="ARBA" id="ARBA00065962"/>
    </source>
</evidence>
<evidence type="ECO:0000256" key="9">
    <source>
        <dbReference type="ARBA" id="ARBA00051890"/>
    </source>
</evidence>
<keyword evidence="6" id="KW-1278">Translocase</keyword>
<keyword evidence="16" id="KW-1185">Reference proteome</keyword>
<keyword evidence="3" id="KW-1003">Cell membrane</keyword>
<keyword evidence="5 15" id="KW-0067">ATP-binding</keyword>
<dbReference type="RefSeq" id="WP_090618213.1">
    <property type="nucleotide sequence ID" value="NZ_FOFD01000003.1"/>
</dbReference>
<dbReference type="PANTHER" id="PTHR43875:SF15">
    <property type="entry name" value="TREHALOSE IMPORT ATP-BINDING PROTEIN SUGC"/>
    <property type="match status" value="1"/>
</dbReference>
<organism evidence="15 16">
    <name type="scientific">Natrinema salaciae</name>
    <dbReference type="NCBI Taxonomy" id="1186196"/>
    <lineage>
        <taxon>Archaea</taxon>
        <taxon>Methanobacteriati</taxon>
        <taxon>Methanobacteriota</taxon>
        <taxon>Stenosarchaea group</taxon>
        <taxon>Halobacteria</taxon>
        <taxon>Halobacteriales</taxon>
        <taxon>Natrialbaceae</taxon>
        <taxon>Natrinema</taxon>
    </lineage>
</organism>
<dbReference type="InterPro" id="IPR047641">
    <property type="entry name" value="ABC_transpr_MalK/UgpC-like"/>
</dbReference>
<dbReference type="PROSITE" id="PS00211">
    <property type="entry name" value="ABC_TRANSPORTER_1"/>
    <property type="match status" value="1"/>
</dbReference>
<dbReference type="SUPFAM" id="SSF52540">
    <property type="entry name" value="P-loop containing nucleoside triphosphate hydrolases"/>
    <property type="match status" value="1"/>
</dbReference>
<name>A0A1H9JUA4_9EURY</name>
<keyword evidence="7" id="KW-0472">Membrane</keyword>
<dbReference type="SUPFAM" id="SSF50331">
    <property type="entry name" value="MOP-like"/>
    <property type="match status" value="1"/>
</dbReference>
<proteinExistence type="inferred from homology"/>
<comment type="subcellular location">
    <subcellularLocation>
        <location evidence="1">Cell membrane</location>
        <topology evidence="1">Peripheral membrane protein</topology>
    </subcellularLocation>
</comment>
<evidence type="ECO:0000256" key="8">
    <source>
        <dbReference type="ARBA" id="ARBA00050355"/>
    </source>
</evidence>
<dbReference type="PANTHER" id="PTHR43875">
    <property type="entry name" value="MALTODEXTRIN IMPORT ATP-BINDING PROTEIN MSMX"/>
    <property type="match status" value="1"/>
</dbReference>
<dbReference type="OrthoDB" id="18368at2157"/>
<evidence type="ECO:0000256" key="13">
    <source>
        <dbReference type="ARBA" id="ARBA00066315"/>
    </source>
</evidence>